<keyword evidence="1 4" id="KW-0349">Heme</keyword>
<gene>
    <name evidence="7" type="primary">pgcA</name>
    <name evidence="7" type="ORF">AMOR_06820</name>
</gene>
<feature type="domain" description="Cytochrome c" evidence="6">
    <location>
        <begin position="430"/>
        <end position="488"/>
    </location>
</feature>
<dbReference type="InterPro" id="IPR009056">
    <property type="entry name" value="Cyt_c-like_dom"/>
</dbReference>
<evidence type="ECO:0000313" key="7">
    <source>
        <dbReference type="EMBL" id="BDG01686.1"/>
    </source>
</evidence>
<organism evidence="7 8">
    <name type="scientific">Anaeromyxobacter oryzae</name>
    <dbReference type="NCBI Taxonomy" id="2918170"/>
    <lineage>
        <taxon>Bacteria</taxon>
        <taxon>Pseudomonadati</taxon>
        <taxon>Myxococcota</taxon>
        <taxon>Myxococcia</taxon>
        <taxon>Myxococcales</taxon>
        <taxon>Cystobacterineae</taxon>
        <taxon>Anaeromyxobacteraceae</taxon>
        <taxon>Anaeromyxobacter</taxon>
    </lineage>
</organism>
<evidence type="ECO:0000256" key="3">
    <source>
        <dbReference type="ARBA" id="ARBA00023004"/>
    </source>
</evidence>
<dbReference type="InterPro" id="IPR036909">
    <property type="entry name" value="Cyt_c-like_dom_sf"/>
</dbReference>
<keyword evidence="8" id="KW-1185">Reference proteome</keyword>
<name>A0ABN6MKW6_9BACT</name>
<dbReference type="RefSeq" id="WP_248358440.1">
    <property type="nucleotide sequence ID" value="NZ_AP025591.1"/>
</dbReference>
<feature type="chain" id="PRO_5047513817" evidence="5">
    <location>
        <begin position="22"/>
        <end position="488"/>
    </location>
</feature>
<evidence type="ECO:0000256" key="5">
    <source>
        <dbReference type="SAM" id="SignalP"/>
    </source>
</evidence>
<dbReference type="Proteomes" id="UP001162891">
    <property type="component" value="Chromosome"/>
</dbReference>
<keyword evidence="2 4" id="KW-0479">Metal-binding</keyword>
<evidence type="ECO:0000256" key="2">
    <source>
        <dbReference type="ARBA" id="ARBA00022723"/>
    </source>
</evidence>
<proteinExistence type="predicted"/>
<feature type="signal peptide" evidence="5">
    <location>
        <begin position="1"/>
        <end position="21"/>
    </location>
</feature>
<evidence type="ECO:0000259" key="6">
    <source>
        <dbReference type="PROSITE" id="PS51007"/>
    </source>
</evidence>
<keyword evidence="3 4" id="KW-0408">Iron</keyword>
<protein>
    <submittedName>
        <fullName evidence="7">Cytochrome c</fullName>
    </submittedName>
</protein>
<keyword evidence="5" id="KW-0732">Signal</keyword>
<reference evidence="8" key="1">
    <citation type="journal article" date="2022" name="Int. J. Syst. Evol. Microbiol.">
        <title>Anaeromyxobacter oryzae sp. nov., Anaeromyxobacter diazotrophicus sp. nov. and Anaeromyxobacter paludicola sp. nov., isolated from paddy soils.</title>
        <authorList>
            <person name="Itoh H."/>
            <person name="Xu Z."/>
            <person name="Mise K."/>
            <person name="Masuda Y."/>
            <person name="Ushijima N."/>
            <person name="Hayakawa C."/>
            <person name="Shiratori Y."/>
            <person name="Senoo K."/>
        </authorList>
    </citation>
    <scope>NUCLEOTIDE SEQUENCE [LARGE SCALE GENOMIC DNA]</scope>
    <source>
        <strain evidence="8">Red232</strain>
    </source>
</reference>
<evidence type="ECO:0000313" key="8">
    <source>
        <dbReference type="Proteomes" id="UP001162891"/>
    </source>
</evidence>
<evidence type="ECO:0000256" key="4">
    <source>
        <dbReference type="PROSITE-ProRule" id="PRU00433"/>
    </source>
</evidence>
<dbReference type="SUPFAM" id="SSF46626">
    <property type="entry name" value="Cytochrome c"/>
    <property type="match status" value="1"/>
</dbReference>
<sequence>MKKTLTTLAALVAAVGLTLTACGPASPNGSSSTLSGVVSANQAVSAVTVRDASSPAQQVTATVDPSGMYSADVTGLHAPYLVEAQWTDASGTHAMYSQAPQAGTANVNPVTDAAVRKGSHGGDDGSGETGPSTDFEAMMSQLGTVLKPLFDLYGVTNPATDDGAASTGLRALLHDVKFSVASGTLTVTNVQTGGVIFSGPLSNLSSGTFHPENLPTPSTPTPPAICTAFTYTSWMPATCPTNGQQTRTVLSSSPAGCTGGAPVLTQTCTPPAPAPAPTCTAFAYTSWMPATCPTSGQQTRTVLSSSPAGCTGGAPVLTQTCTPPAPPPPATCSAFTYTAWAPATCPTSGQQTRTVLTSSPAGCTGGAPVLTQTCTPPPPPPATCSAFTYTAWAPATCPTSGQQTRTVLTSSPAGCTGGAPVLTQACTPPPPAIDGAALYTQSCAGCHGALASSNLKGKNISVSLIKSMGMTQGLTDAQLQAIVTAVGP</sequence>
<dbReference type="PROSITE" id="PS51007">
    <property type="entry name" value="CYTC"/>
    <property type="match status" value="1"/>
</dbReference>
<evidence type="ECO:0000256" key="1">
    <source>
        <dbReference type="ARBA" id="ARBA00022617"/>
    </source>
</evidence>
<dbReference type="EMBL" id="AP025591">
    <property type="protein sequence ID" value="BDG01686.1"/>
    <property type="molecule type" value="Genomic_DNA"/>
</dbReference>
<accession>A0ABN6MKW6</accession>
<dbReference type="PROSITE" id="PS51257">
    <property type="entry name" value="PROKAR_LIPOPROTEIN"/>
    <property type="match status" value="1"/>
</dbReference>